<reference evidence="1" key="2">
    <citation type="submission" date="2023-04" db="EMBL/GenBank/DDBJ databases">
        <authorList>
            <person name="Bruccoleri R.E."/>
            <person name="Oakeley E.J."/>
            <person name="Faust A.-M."/>
            <person name="Dessus-Babus S."/>
            <person name="Altorfer M."/>
            <person name="Burckhardt D."/>
            <person name="Oertli M."/>
            <person name="Naumann U."/>
            <person name="Petersen F."/>
            <person name="Wong J."/>
        </authorList>
    </citation>
    <scope>NUCLEOTIDE SEQUENCE</scope>
    <source>
        <strain evidence="1">GSM-AAB239-AS_SAM_17_03QT</strain>
        <tissue evidence="1">Leaf</tissue>
    </source>
</reference>
<gene>
    <name evidence="1" type="ORF">M6B38_206285</name>
</gene>
<name>A0AAX6E6G2_IRIPA</name>
<dbReference type="Proteomes" id="UP001140949">
    <property type="component" value="Unassembled WGS sequence"/>
</dbReference>
<sequence>MPRQSSHRWSVPLAVSRTGGRLCCRYGRTRLDEAAKIRSSVVQQLPVRSVKSAVAVAFGNSDRLRDGY</sequence>
<accession>A0AAX6E6G2</accession>
<protein>
    <submittedName>
        <fullName evidence="1">Uncharacterized protein</fullName>
    </submittedName>
</protein>
<organism evidence="1 2">
    <name type="scientific">Iris pallida</name>
    <name type="common">Sweet iris</name>
    <dbReference type="NCBI Taxonomy" id="29817"/>
    <lineage>
        <taxon>Eukaryota</taxon>
        <taxon>Viridiplantae</taxon>
        <taxon>Streptophyta</taxon>
        <taxon>Embryophyta</taxon>
        <taxon>Tracheophyta</taxon>
        <taxon>Spermatophyta</taxon>
        <taxon>Magnoliopsida</taxon>
        <taxon>Liliopsida</taxon>
        <taxon>Asparagales</taxon>
        <taxon>Iridaceae</taxon>
        <taxon>Iridoideae</taxon>
        <taxon>Irideae</taxon>
        <taxon>Iris</taxon>
    </lineage>
</organism>
<dbReference type="AlphaFoldDB" id="A0AAX6E6G2"/>
<evidence type="ECO:0000313" key="1">
    <source>
        <dbReference type="EMBL" id="KAJ6799565.1"/>
    </source>
</evidence>
<evidence type="ECO:0000313" key="2">
    <source>
        <dbReference type="Proteomes" id="UP001140949"/>
    </source>
</evidence>
<dbReference type="EMBL" id="JANAVB010039620">
    <property type="protein sequence ID" value="KAJ6799565.1"/>
    <property type="molecule type" value="Genomic_DNA"/>
</dbReference>
<comment type="caution">
    <text evidence="1">The sequence shown here is derived from an EMBL/GenBank/DDBJ whole genome shotgun (WGS) entry which is preliminary data.</text>
</comment>
<reference evidence="1" key="1">
    <citation type="journal article" date="2023" name="GigaByte">
        <title>Genome assembly of the bearded iris, Iris pallida Lam.</title>
        <authorList>
            <person name="Bruccoleri R.E."/>
            <person name="Oakeley E.J."/>
            <person name="Faust A.M.E."/>
            <person name="Altorfer M."/>
            <person name="Dessus-Babus S."/>
            <person name="Burckhardt D."/>
            <person name="Oertli M."/>
            <person name="Naumann U."/>
            <person name="Petersen F."/>
            <person name="Wong J."/>
        </authorList>
    </citation>
    <scope>NUCLEOTIDE SEQUENCE</scope>
    <source>
        <strain evidence="1">GSM-AAB239-AS_SAM_17_03QT</strain>
    </source>
</reference>
<keyword evidence="2" id="KW-1185">Reference proteome</keyword>
<proteinExistence type="predicted"/>